<dbReference type="AlphaFoldDB" id="A0A6J4L3S6"/>
<gene>
    <name evidence="1" type="ORF">AVDCRST_MAG56-6937</name>
</gene>
<sequence length="32" mass="3706">EIFPERNEKRQAAGLHRQPVFILLGSHVLHRG</sequence>
<feature type="non-terminal residue" evidence="1">
    <location>
        <position position="1"/>
    </location>
</feature>
<reference evidence="1" key="1">
    <citation type="submission" date="2020-02" db="EMBL/GenBank/DDBJ databases">
        <authorList>
            <person name="Meier V. D."/>
        </authorList>
    </citation>
    <scope>NUCLEOTIDE SEQUENCE</scope>
    <source>
        <strain evidence="1">AVDCRST_MAG56</strain>
    </source>
</reference>
<evidence type="ECO:0000313" key="1">
    <source>
        <dbReference type="EMBL" id="CAA9321475.1"/>
    </source>
</evidence>
<name>A0A6J4L3S6_9SPHI</name>
<feature type="non-terminal residue" evidence="1">
    <location>
        <position position="32"/>
    </location>
</feature>
<dbReference type="EMBL" id="CADCTQ010000576">
    <property type="protein sequence ID" value="CAA9321475.1"/>
    <property type="molecule type" value="Genomic_DNA"/>
</dbReference>
<accession>A0A6J4L3S6</accession>
<proteinExistence type="predicted"/>
<organism evidence="1">
    <name type="scientific">uncultured Cytophagales bacterium</name>
    <dbReference type="NCBI Taxonomy" id="158755"/>
    <lineage>
        <taxon>Bacteria</taxon>
        <taxon>Pseudomonadati</taxon>
        <taxon>Bacteroidota</taxon>
        <taxon>Sphingobacteriia</taxon>
        <taxon>Sphingobacteriales</taxon>
        <taxon>environmental samples</taxon>
    </lineage>
</organism>
<protein>
    <submittedName>
        <fullName evidence="1">Uncharacterized protein</fullName>
    </submittedName>
</protein>